<keyword evidence="2" id="KW-1133">Transmembrane helix</keyword>
<name>A0A175VU62_9PEZI</name>
<feature type="transmembrane region" description="Helical" evidence="2">
    <location>
        <begin position="12"/>
        <end position="31"/>
    </location>
</feature>
<dbReference type="OrthoDB" id="20872at2759"/>
<reference evidence="3 4" key="1">
    <citation type="journal article" date="2016" name="Genome Announc.">
        <title>Genome Sequence of Madurella mycetomatis mm55, Isolated from a Human Mycetoma Case in Sudan.</title>
        <authorList>
            <person name="Smit S."/>
            <person name="Derks M.F."/>
            <person name="Bervoets S."/>
            <person name="Fahal A."/>
            <person name="van Leeuwen W."/>
            <person name="van Belkum A."/>
            <person name="van de Sande W.W."/>
        </authorList>
    </citation>
    <scope>NUCLEOTIDE SEQUENCE [LARGE SCALE GENOMIC DNA]</scope>
    <source>
        <strain evidence="4">mm55</strain>
    </source>
</reference>
<keyword evidence="2" id="KW-0812">Transmembrane</keyword>
<comment type="caution">
    <text evidence="3">The sequence shown here is derived from an EMBL/GenBank/DDBJ whole genome shotgun (WGS) entry which is preliminary data.</text>
</comment>
<gene>
    <name evidence="3" type="ORF">MMYC01_207764</name>
</gene>
<dbReference type="PANTHER" id="PTHR39608:SF2">
    <property type="entry name" value="MARVEL DOMAIN-CONTAINING PROTEIN"/>
    <property type="match status" value="1"/>
</dbReference>
<dbReference type="AlphaFoldDB" id="A0A175VU62"/>
<evidence type="ECO:0000256" key="1">
    <source>
        <dbReference type="SAM" id="MobiDB-lite"/>
    </source>
</evidence>
<dbReference type="STRING" id="100816.A0A175VU62"/>
<sequence>MEGHIPRALLGLNNFLILALSTILREILTYFIRRYRHRGTHVVYGLIIAVLTLFFYLFAMFLPAVKSYRGYMLQLNMSLSYLWLMSLIFSSHDYSGRRCYYNSPPLVNRCGLKHTIQTFSSSDSYLEALMRASHGGKRLRRGSDAEKGCPVTMTGTADAANGERAAQATV</sequence>
<keyword evidence="2" id="KW-0472">Membrane</keyword>
<dbReference type="PANTHER" id="PTHR39608">
    <property type="entry name" value="INTEGRAL MEMBRANE PROTEIN (AFU_ORTHOLOGUE AFUA_5G08640)"/>
    <property type="match status" value="1"/>
</dbReference>
<organism evidence="3 4">
    <name type="scientific">Madurella mycetomatis</name>
    <dbReference type="NCBI Taxonomy" id="100816"/>
    <lineage>
        <taxon>Eukaryota</taxon>
        <taxon>Fungi</taxon>
        <taxon>Dikarya</taxon>
        <taxon>Ascomycota</taxon>
        <taxon>Pezizomycotina</taxon>
        <taxon>Sordariomycetes</taxon>
        <taxon>Sordariomycetidae</taxon>
        <taxon>Sordariales</taxon>
        <taxon>Sordariales incertae sedis</taxon>
        <taxon>Madurella</taxon>
    </lineage>
</organism>
<feature type="transmembrane region" description="Helical" evidence="2">
    <location>
        <begin position="43"/>
        <end position="65"/>
    </location>
</feature>
<proteinExistence type="predicted"/>
<dbReference type="VEuPathDB" id="FungiDB:MMYC01_207764"/>
<accession>A0A175VU62</accession>
<protein>
    <submittedName>
        <fullName evidence="3">Uncharacterized protein</fullName>
    </submittedName>
</protein>
<evidence type="ECO:0000256" key="2">
    <source>
        <dbReference type="SAM" id="Phobius"/>
    </source>
</evidence>
<feature type="transmembrane region" description="Helical" evidence="2">
    <location>
        <begin position="71"/>
        <end position="89"/>
    </location>
</feature>
<dbReference type="EMBL" id="LCTW02000298">
    <property type="protein sequence ID" value="KXX75056.1"/>
    <property type="molecule type" value="Genomic_DNA"/>
</dbReference>
<dbReference type="Proteomes" id="UP000078237">
    <property type="component" value="Unassembled WGS sequence"/>
</dbReference>
<evidence type="ECO:0000313" key="3">
    <source>
        <dbReference type="EMBL" id="KXX75056.1"/>
    </source>
</evidence>
<keyword evidence="4" id="KW-1185">Reference proteome</keyword>
<feature type="region of interest" description="Disordered" evidence="1">
    <location>
        <begin position="137"/>
        <end position="170"/>
    </location>
</feature>
<evidence type="ECO:0000313" key="4">
    <source>
        <dbReference type="Proteomes" id="UP000078237"/>
    </source>
</evidence>